<sequence>MNKKNLEKGATFIVLLWLVYGIFNLNSENLWSIKDNWFSFLGFIAFIAYLAYSLKKAAKQQDIENS</sequence>
<dbReference type="STRING" id="702745.SAMN05421818_10582"/>
<dbReference type="AlphaFoldDB" id="A0A1G8CZK7"/>
<feature type="transmembrane region" description="Helical" evidence="1">
    <location>
        <begin position="37"/>
        <end position="54"/>
    </location>
</feature>
<accession>A0A1G8CZK7</accession>
<keyword evidence="1" id="KW-0812">Transmembrane</keyword>
<gene>
    <name evidence="2" type="ORF">SAMN05421818_10582</name>
</gene>
<proteinExistence type="predicted"/>
<evidence type="ECO:0000256" key="1">
    <source>
        <dbReference type="SAM" id="Phobius"/>
    </source>
</evidence>
<feature type="transmembrane region" description="Helical" evidence="1">
    <location>
        <begin position="9"/>
        <end position="25"/>
    </location>
</feature>
<keyword evidence="1" id="KW-0472">Membrane</keyword>
<evidence type="ECO:0000313" key="3">
    <source>
        <dbReference type="Proteomes" id="UP000243588"/>
    </source>
</evidence>
<name>A0A1G8CZK7_9FLAO</name>
<dbReference type="Proteomes" id="UP000243588">
    <property type="component" value="Unassembled WGS sequence"/>
</dbReference>
<organism evidence="2 3">
    <name type="scientific">Myroides phaeus</name>
    <dbReference type="NCBI Taxonomy" id="702745"/>
    <lineage>
        <taxon>Bacteria</taxon>
        <taxon>Pseudomonadati</taxon>
        <taxon>Bacteroidota</taxon>
        <taxon>Flavobacteriia</taxon>
        <taxon>Flavobacteriales</taxon>
        <taxon>Flavobacteriaceae</taxon>
        <taxon>Myroides</taxon>
    </lineage>
</organism>
<evidence type="ECO:0000313" key="2">
    <source>
        <dbReference type="EMBL" id="SDH50653.1"/>
    </source>
</evidence>
<dbReference type="EMBL" id="FNDQ01000005">
    <property type="protein sequence ID" value="SDH50653.1"/>
    <property type="molecule type" value="Genomic_DNA"/>
</dbReference>
<reference evidence="3" key="1">
    <citation type="submission" date="2016-10" db="EMBL/GenBank/DDBJ databases">
        <authorList>
            <person name="Varghese N."/>
            <person name="Submissions S."/>
        </authorList>
    </citation>
    <scope>NUCLEOTIDE SEQUENCE [LARGE SCALE GENOMIC DNA]</scope>
    <source>
        <strain evidence="3">DSM 23313</strain>
    </source>
</reference>
<keyword evidence="1" id="KW-1133">Transmembrane helix</keyword>
<keyword evidence="3" id="KW-1185">Reference proteome</keyword>
<dbReference type="RefSeq" id="WP_090406629.1">
    <property type="nucleotide sequence ID" value="NZ_FNDQ01000005.1"/>
</dbReference>
<protein>
    <submittedName>
        <fullName evidence="2">Uncharacterized protein</fullName>
    </submittedName>
</protein>